<dbReference type="EMBL" id="VNHX01000017">
    <property type="protein sequence ID" value="TYP92274.1"/>
    <property type="molecule type" value="Genomic_DNA"/>
</dbReference>
<keyword evidence="2" id="KW-1185">Reference proteome</keyword>
<evidence type="ECO:0000313" key="1">
    <source>
        <dbReference type="EMBL" id="TYP92274.1"/>
    </source>
</evidence>
<organism evidence="1 2">
    <name type="scientific">Sphingobacterium allocomposti</name>
    <dbReference type="NCBI Taxonomy" id="415956"/>
    <lineage>
        <taxon>Bacteria</taxon>
        <taxon>Pseudomonadati</taxon>
        <taxon>Bacteroidota</taxon>
        <taxon>Sphingobacteriia</taxon>
        <taxon>Sphingobacteriales</taxon>
        <taxon>Sphingobacteriaceae</taxon>
        <taxon>Sphingobacterium</taxon>
    </lineage>
</organism>
<dbReference type="OrthoDB" id="709810at2"/>
<accession>A0A5S5D9S7</accession>
<reference evidence="1 2" key="1">
    <citation type="submission" date="2019-07" db="EMBL/GenBank/DDBJ databases">
        <title>Genomic Encyclopedia of Archaeal and Bacterial Type Strains, Phase II (KMG-II): from individual species to whole genera.</title>
        <authorList>
            <person name="Goeker M."/>
        </authorList>
    </citation>
    <scope>NUCLEOTIDE SEQUENCE [LARGE SCALE GENOMIC DNA]</scope>
    <source>
        <strain evidence="1 2">DSM 18850</strain>
    </source>
</reference>
<dbReference type="AlphaFoldDB" id="A0A5S5D9S7"/>
<protein>
    <submittedName>
        <fullName evidence="1">Uncharacterized protein</fullName>
    </submittedName>
</protein>
<proteinExistence type="predicted"/>
<name>A0A5S5D9S7_9SPHI</name>
<evidence type="ECO:0000313" key="2">
    <source>
        <dbReference type="Proteomes" id="UP000325105"/>
    </source>
</evidence>
<comment type="caution">
    <text evidence="1">The sequence shown here is derived from an EMBL/GenBank/DDBJ whole genome shotgun (WGS) entry which is preliminary data.</text>
</comment>
<sequence length="130" mass="15046">MKKLVLIDHIELGGFDFRAYLVETPDGDVSSGIFVESLKPPLLWFARDAGKTIRLHIDKDLVAYISKKSELPSDDREIYLQTFMEFVIESEKKASYMAFKGKKVEYLADSKHLIWIQKMYLGRRSANPTR</sequence>
<gene>
    <name evidence="1" type="ORF">BC792_11749</name>
</gene>
<dbReference type="RefSeq" id="WP_148909373.1">
    <property type="nucleotide sequence ID" value="NZ_VNHX01000017.1"/>
</dbReference>
<dbReference type="Proteomes" id="UP000325105">
    <property type="component" value="Unassembled WGS sequence"/>
</dbReference>